<keyword evidence="2" id="KW-1185">Reference proteome</keyword>
<feature type="non-terminal residue" evidence="1">
    <location>
        <position position="1"/>
    </location>
</feature>
<dbReference type="AlphaFoldDB" id="A0A8X6ULP4"/>
<accession>A0A8X6ULP4</accession>
<protein>
    <submittedName>
        <fullName evidence="1">Uncharacterized protein</fullName>
    </submittedName>
</protein>
<reference evidence="1" key="1">
    <citation type="submission" date="2020-08" db="EMBL/GenBank/DDBJ databases">
        <title>Multicomponent nature underlies the extraordinary mechanical properties of spider dragline silk.</title>
        <authorList>
            <person name="Kono N."/>
            <person name="Nakamura H."/>
            <person name="Mori M."/>
            <person name="Yoshida Y."/>
            <person name="Ohtoshi R."/>
            <person name="Malay A.D."/>
            <person name="Moran D.A.P."/>
            <person name="Tomita M."/>
            <person name="Numata K."/>
            <person name="Arakawa K."/>
        </authorList>
    </citation>
    <scope>NUCLEOTIDE SEQUENCE</scope>
</reference>
<proteinExistence type="predicted"/>
<dbReference type="EMBL" id="BMAW01129197">
    <property type="protein sequence ID" value="GFU29362.1"/>
    <property type="molecule type" value="Genomic_DNA"/>
</dbReference>
<dbReference type="Proteomes" id="UP000887013">
    <property type="component" value="Unassembled WGS sequence"/>
</dbReference>
<organism evidence="1 2">
    <name type="scientific">Nephila pilipes</name>
    <name type="common">Giant wood spider</name>
    <name type="synonym">Nephila maculata</name>
    <dbReference type="NCBI Taxonomy" id="299642"/>
    <lineage>
        <taxon>Eukaryota</taxon>
        <taxon>Metazoa</taxon>
        <taxon>Ecdysozoa</taxon>
        <taxon>Arthropoda</taxon>
        <taxon>Chelicerata</taxon>
        <taxon>Arachnida</taxon>
        <taxon>Araneae</taxon>
        <taxon>Araneomorphae</taxon>
        <taxon>Entelegynae</taxon>
        <taxon>Araneoidea</taxon>
        <taxon>Nephilidae</taxon>
        <taxon>Nephila</taxon>
    </lineage>
</organism>
<comment type="caution">
    <text evidence="1">The sequence shown here is derived from an EMBL/GenBank/DDBJ whole genome shotgun (WGS) entry which is preliminary data.</text>
</comment>
<gene>
    <name evidence="1" type="ORF">NPIL_364061</name>
</gene>
<sequence>VQKDAKEYFGSTDFKRNMVCENGVQNSQKEYGWLP</sequence>
<evidence type="ECO:0000313" key="2">
    <source>
        <dbReference type="Proteomes" id="UP000887013"/>
    </source>
</evidence>
<evidence type="ECO:0000313" key="1">
    <source>
        <dbReference type="EMBL" id="GFU29362.1"/>
    </source>
</evidence>
<name>A0A8X6ULP4_NEPPI</name>